<sequence>MDTEDQINDTATQNDTMDNNMIANMLNSLMSRNLQQESKSIQKDEDEDSDDDDDEAEEDSDEEDSDDDEEEWIALQKLLDSHLRITKCLLHLVKKK</sequence>
<accession>A0A6C0H2Z4</accession>
<evidence type="ECO:0000256" key="1">
    <source>
        <dbReference type="SAM" id="MobiDB-lite"/>
    </source>
</evidence>
<organism evidence="2">
    <name type="scientific">viral metagenome</name>
    <dbReference type="NCBI Taxonomy" id="1070528"/>
    <lineage>
        <taxon>unclassified sequences</taxon>
        <taxon>metagenomes</taxon>
        <taxon>organismal metagenomes</taxon>
    </lineage>
</organism>
<name>A0A6C0H2Z4_9ZZZZ</name>
<reference evidence="2" key="1">
    <citation type="journal article" date="2020" name="Nature">
        <title>Giant virus diversity and host interactions through global metagenomics.</title>
        <authorList>
            <person name="Schulz F."/>
            <person name="Roux S."/>
            <person name="Paez-Espino D."/>
            <person name="Jungbluth S."/>
            <person name="Walsh D.A."/>
            <person name="Denef V.J."/>
            <person name="McMahon K.D."/>
            <person name="Konstantinidis K.T."/>
            <person name="Eloe-Fadrosh E.A."/>
            <person name="Kyrpides N.C."/>
            <person name="Woyke T."/>
        </authorList>
    </citation>
    <scope>NUCLEOTIDE SEQUENCE</scope>
    <source>
        <strain evidence="2">GVMAG-M-3300023179-62</strain>
    </source>
</reference>
<feature type="region of interest" description="Disordered" evidence="1">
    <location>
        <begin position="28"/>
        <end position="70"/>
    </location>
</feature>
<feature type="compositionally biased region" description="Acidic residues" evidence="1">
    <location>
        <begin position="44"/>
        <end position="70"/>
    </location>
</feature>
<proteinExistence type="predicted"/>
<dbReference type="AlphaFoldDB" id="A0A6C0H2Z4"/>
<protein>
    <submittedName>
        <fullName evidence="2">Uncharacterized protein</fullName>
    </submittedName>
</protein>
<feature type="compositionally biased region" description="Polar residues" evidence="1">
    <location>
        <begin position="28"/>
        <end position="39"/>
    </location>
</feature>
<evidence type="ECO:0000313" key="2">
    <source>
        <dbReference type="EMBL" id="QHT74777.1"/>
    </source>
</evidence>
<dbReference type="EMBL" id="MN739858">
    <property type="protein sequence ID" value="QHT74777.1"/>
    <property type="molecule type" value="Genomic_DNA"/>
</dbReference>